<dbReference type="EMBL" id="OZ024668">
    <property type="protein sequence ID" value="CAK9891322.1"/>
    <property type="molecule type" value="Genomic_DNA"/>
</dbReference>
<keyword evidence="2" id="KW-0229">DNA integration</keyword>
<proteinExistence type="inferred from homology"/>
<dbReference type="PANTHER" id="PTHR30629:SF2">
    <property type="entry name" value="PROPHAGE INTEGRASE INTS-RELATED"/>
    <property type="match status" value="1"/>
</dbReference>
<dbReference type="Pfam" id="PF22022">
    <property type="entry name" value="Phage_int_M"/>
    <property type="match status" value="1"/>
</dbReference>
<dbReference type="InterPro" id="IPR053876">
    <property type="entry name" value="Phage_int_M"/>
</dbReference>
<dbReference type="InterPro" id="IPR025166">
    <property type="entry name" value="Integrase_DNA_bind_dom"/>
</dbReference>
<dbReference type="EMBL" id="CABVHG010000008">
    <property type="protein sequence ID" value="VVM72332.1"/>
    <property type="molecule type" value="Genomic_DNA"/>
</dbReference>
<organism evidence="7">
    <name type="scientific">Pseudomonas fluorescens</name>
    <dbReference type="NCBI Taxonomy" id="294"/>
    <lineage>
        <taxon>Bacteria</taxon>
        <taxon>Pseudomonadati</taxon>
        <taxon>Pseudomonadota</taxon>
        <taxon>Gammaproteobacteria</taxon>
        <taxon>Pseudomonadales</taxon>
        <taxon>Pseudomonadaceae</taxon>
        <taxon>Pseudomonas</taxon>
    </lineage>
</organism>
<dbReference type="PANTHER" id="PTHR30629">
    <property type="entry name" value="PROPHAGE INTEGRASE"/>
    <property type="match status" value="1"/>
</dbReference>
<keyword evidence="3 4" id="KW-0238">DNA-binding</keyword>
<sequence>MHEIAAACTKKRLHRCIRFLDSPRLGVYDGNFPERDSAWMLTDAHCRAAKPKAKLYRINDARGLYLEVKPNGVRAWRYRFKLSGKASWFALGDYPSISLANAREKCDEARRLVRQGISPVQNRQLEKITRELDASNTFESVASEWLALKDWEPVTKTRRLGMLKRVVFPSIGKLPVRTIKPAHVLDILNRTVRRGAPSVAAEAKRTMSAVFELAVATLRAVVVN</sequence>
<comment type="similarity">
    <text evidence="1">Belongs to the 'phage' integrase family.</text>
</comment>
<evidence type="ECO:0000256" key="2">
    <source>
        <dbReference type="ARBA" id="ARBA00022908"/>
    </source>
</evidence>
<reference evidence="6 8" key="2">
    <citation type="submission" date="2024-03" db="EMBL/GenBank/DDBJ databases">
        <authorList>
            <person name="Alaster D. Moffat"/>
            <person name="Govind Chandra"/>
            <person name="Andrew W. Truman"/>
        </authorList>
    </citation>
    <scope>NUCLEOTIDE SEQUENCE [LARGE SCALE GENOMIC DNA]</scope>
    <source>
        <strain evidence="6">PS652</strain>
    </source>
</reference>
<name>A0A5E6RWV6_PSEFL</name>
<evidence type="ECO:0000256" key="3">
    <source>
        <dbReference type="ARBA" id="ARBA00023125"/>
    </source>
</evidence>
<accession>A0A5E6RWV6</accession>
<feature type="domain" description="Core-binding (CB)" evidence="5">
    <location>
        <begin position="136"/>
        <end position="215"/>
    </location>
</feature>
<dbReference type="InterPro" id="IPR011010">
    <property type="entry name" value="DNA_brk_join_enz"/>
</dbReference>
<dbReference type="GO" id="GO:0003677">
    <property type="term" value="F:DNA binding"/>
    <property type="evidence" value="ECO:0007669"/>
    <property type="project" value="UniProtKB-UniRule"/>
</dbReference>
<evidence type="ECO:0000313" key="6">
    <source>
        <dbReference type="EMBL" id="CAK9891322.1"/>
    </source>
</evidence>
<dbReference type="InterPro" id="IPR038488">
    <property type="entry name" value="Integrase_DNA-bd_sf"/>
</dbReference>
<dbReference type="InterPro" id="IPR044068">
    <property type="entry name" value="CB"/>
</dbReference>
<dbReference type="AlphaFoldDB" id="A0A5E6RWV6"/>
<dbReference type="Gene3D" id="3.30.160.390">
    <property type="entry name" value="Integrase, DNA-binding domain"/>
    <property type="match status" value="1"/>
</dbReference>
<evidence type="ECO:0000313" key="8">
    <source>
        <dbReference type="Proteomes" id="UP000326595"/>
    </source>
</evidence>
<dbReference type="PROSITE" id="PS51900">
    <property type="entry name" value="CB"/>
    <property type="match status" value="1"/>
</dbReference>
<dbReference type="Proteomes" id="UP000326595">
    <property type="component" value="Chromosome"/>
</dbReference>
<protein>
    <submittedName>
        <fullName evidence="7">Prophage integrase IntS</fullName>
    </submittedName>
</protein>
<evidence type="ECO:0000256" key="4">
    <source>
        <dbReference type="PROSITE-ProRule" id="PRU01248"/>
    </source>
</evidence>
<dbReference type="InterPro" id="IPR010998">
    <property type="entry name" value="Integrase_recombinase_N"/>
</dbReference>
<dbReference type="Pfam" id="PF13356">
    <property type="entry name" value="Arm-DNA-bind_3"/>
    <property type="match status" value="1"/>
</dbReference>
<gene>
    <name evidence="7" type="primary">intS</name>
    <name evidence="7" type="ORF">PS652_01845</name>
    <name evidence="6" type="ORF">PS652_04177</name>
</gene>
<dbReference type="Gene3D" id="1.10.150.130">
    <property type="match status" value="1"/>
</dbReference>
<evidence type="ECO:0000313" key="7">
    <source>
        <dbReference type="EMBL" id="VVM72332.1"/>
    </source>
</evidence>
<evidence type="ECO:0000259" key="5">
    <source>
        <dbReference type="PROSITE" id="PS51900"/>
    </source>
</evidence>
<evidence type="ECO:0000256" key="1">
    <source>
        <dbReference type="ARBA" id="ARBA00008857"/>
    </source>
</evidence>
<dbReference type="InterPro" id="IPR050808">
    <property type="entry name" value="Phage_Integrase"/>
</dbReference>
<reference evidence="7" key="1">
    <citation type="submission" date="2019-09" db="EMBL/GenBank/DDBJ databases">
        <authorList>
            <person name="Chandra G."/>
            <person name="Truman W A."/>
        </authorList>
    </citation>
    <scope>NUCLEOTIDE SEQUENCE [LARGE SCALE GENOMIC DNA]</scope>
    <source>
        <strain evidence="7">PS652</strain>
    </source>
</reference>
<dbReference type="SUPFAM" id="SSF56349">
    <property type="entry name" value="DNA breaking-rejoining enzymes"/>
    <property type="match status" value="1"/>
</dbReference>
<dbReference type="GO" id="GO:0015074">
    <property type="term" value="P:DNA integration"/>
    <property type="evidence" value="ECO:0007669"/>
    <property type="project" value="UniProtKB-KW"/>
</dbReference>